<gene>
    <name evidence="1" type="ORF">CTOB1V02_LOCUS9310</name>
</gene>
<reference evidence="1" key="1">
    <citation type="submission" date="2020-11" db="EMBL/GenBank/DDBJ databases">
        <authorList>
            <person name="Tran Van P."/>
        </authorList>
    </citation>
    <scope>NUCLEOTIDE SEQUENCE</scope>
</reference>
<accession>A0A7R8WGY6</accession>
<dbReference type="AlphaFoldDB" id="A0A7R8WGY6"/>
<dbReference type="EMBL" id="OB663535">
    <property type="protein sequence ID" value="CAD7231463.1"/>
    <property type="molecule type" value="Genomic_DNA"/>
</dbReference>
<name>A0A7R8WGY6_9CRUS</name>
<proteinExistence type="predicted"/>
<sequence>MRPLFPQSASLPSSDADVPGCSVSTSTTILTSTALNSPPTSISQIGDVLGDASSDPLLQANRCFLFQGNVRKIRYITLAQYCSLCGRDFDAGMQKCSSAPCANTESGGVRAFAKFMFSDRSGTAEITGNTGTCVEFLSPKFLSGVLRRMEAEKVSGVFLSAELDEARALEANADGWGAERQRVMEQACLRSQEEVIILVRIRKDVIAKDGKLKCSVQEVKSRF</sequence>
<organism evidence="1">
    <name type="scientific">Cyprideis torosa</name>
    <dbReference type="NCBI Taxonomy" id="163714"/>
    <lineage>
        <taxon>Eukaryota</taxon>
        <taxon>Metazoa</taxon>
        <taxon>Ecdysozoa</taxon>
        <taxon>Arthropoda</taxon>
        <taxon>Crustacea</taxon>
        <taxon>Oligostraca</taxon>
        <taxon>Ostracoda</taxon>
        <taxon>Podocopa</taxon>
        <taxon>Podocopida</taxon>
        <taxon>Cytherocopina</taxon>
        <taxon>Cytheroidea</taxon>
        <taxon>Cytherideidae</taxon>
        <taxon>Cyprideis</taxon>
    </lineage>
</organism>
<protein>
    <submittedName>
        <fullName evidence="1">Uncharacterized protein</fullName>
    </submittedName>
</protein>
<evidence type="ECO:0000313" key="1">
    <source>
        <dbReference type="EMBL" id="CAD7231463.1"/>
    </source>
</evidence>